<dbReference type="AlphaFoldDB" id="A0A8J3EMY0"/>
<keyword evidence="2" id="KW-0472">Membrane</keyword>
<organism evidence="3 4">
    <name type="scientific">Pullulanibacillus pueri</name>
    <dbReference type="NCBI Taxonomy" id="1437324"/>
    <lineage>
        <taxon>Bacteria</taxon>
        <taxon>Bacillati</taxon>
        <taxon>Bacillota</taxon>
        <taxon>Bacilli</taxon>
        <taxon>Bacillales</taxon>
        <taxon>Sporolactobacillaceae</taxon>
        <taxon>Pullulanibacillus</taxon>
    </lineage>
</organism>
<comment type="caution">
    <text evidence="3">The sequence shown here is derived from an EMBL/GenBank/DDBJ whole genome shotgun (WGS) entry which is preliminary data.</text>
</comment>
<feature type="transmembrane region" description="Helical" evidence="2">
    <location>
        <begin position="158"/>
        <end position="178"/>
    </location>
</feature>
<evidence type="ECO:0000256" key="1">
    <source>
        <dbReference type="SAM" id="Coils"/>
    </source>
</evidence>
<reference evidence="3" key="2">
    <citation type="submission" date="2020-09" db="EMBL/GenBank/DDBJ databases">
        <authorList>
            <person name="Sun Q."/>
            <person name="Zhou Y."/>
        </authorList>
    </citation>
    <scope>NUCLEOTIDE SEQUENCE</scope>
    <source>
        <strain evidence="3">CGMCC 1.12777</strain>
    </source>
</reference>
<keyword evidence="4" id="KW-1185">Reference proteome</keyword>
<keyword evidence="2" id="KW-1133">Transmembrane helix</keyword>
<sequence>MNLTAIIVGAIGLLLLIGIITQIQTSQLLRRWIEDIKSQNSTSLNLRTPWLRETFEEYKTYRLTGIEINSQALVEKNLFNEKVWLAGVIKAPIGNITKMVSHLPSFTIILGVLGTFLGLTFSMFSMQDTLLTLGDQTGNGNLSVDSIVSAIASPFKGMSLAFITSIAGIGSAFILNLIQAGFLSGGRSISYLTQNLLTESEALLDHKYEAQLQSDKPKDSFEKILDRLANKIGESFHSTIGDFNRDMVHFTERLDASMQELQNLINNEKQRSTLFLEATQSMEASGTTFERATKLFEETNQGVSGQIHSLKEAIEQTLKRMETHEKRMEQASKQTQGHLDQSNKRIEEISQQFLRALDQQMDSYQDKYDHASSTLQRQQEDWLYQHQEMNNRYAESTDTLSSGLDQLERSLYQMFEKIKREVLEQIKYQNDRQAQMFTQNDHRQDTRDIIRHLEALSCSFENLSHGIDRNSSDSVRYMQEFYQLLTRISQHLEQQALQQRPSHGLPSRVIDT</sequence>
<reference evidence="3" key="1">
    <citation type="journal article" date="2014" name="Int. J. Syst. Evol. Microbiol.">
        <title>Complete genome sequence of Corynebacterium casei LMG S-19264T (=DSM 44701T), isolated from a smear-ripened cheese.</title>
        <authorList>
            <consortium name="US DOE Joint Genome Institute (JGI-PGF)"/>
            <person name="Walter F."/>
            <person name="Albersmeier A."/>
            <person name="Kalinowski J."/>
            <person name="Ruckert C."/>
        </authorList>
    </citation>
    <scope>NUCLEOTIDE SEQUENCE</scope>
    <source>
        <strain evidence="3">CGMCC 1.12777</strain>
    </source>
</reference>
<evidence type="ECO:0000256" key="2">
    <source>
        <dbReference type="SAM" id="Phobius"/>
    </source>
</evidence>
<accession>A0A8J3EMY0</accession>
<evidence type="ECO:0008006" key="5">
    <source>
        <dbReference type="Google" id="ProtNLM"/>
    </source>
</evidence>
<feature type="coiled-coil region" evidence="1">
    <location>
        <begin position="307"/>
        <end position="381"/>
    </location>
</feature>
<keyword evidence="2" id="KW-0812">Transmembrane</keyword>
<feature type="transmembrane region" description="Helical" evidence="2">
    <location>
        <begin position="103"/>
        <end position="124"/>
    </location>
</feature>
<keyword evidence="1" id="KW-0175">Coiled coil</keyword>
<protein>
    <recommendedName>
        <fullName evidence="5">MotA/TolQ/ExbB proton channel domain-containing protein</fullName>
    </recommendedName>
</protein>
<proteinExistence type="predicted"/>
<dbReference type="EMBL" id="BMFV01000024">
    <property type="protein sequence ID" value="GGH84838.1"/>
    <property type="molecule type" value="Genomic_DNA"/>
</dbReference>
<gene>
    <name evidence="3" type="ORF">GCM10007096_28830</name>
</gene>
<feature type="transmembrane region" description="Helical" evidence="2">
    <location>
        <begin position="6"/>
        <end position="23"/>
    </location>
</feature>
<evidence type="ECO:0000313" key="4">
    <source>
        <dbReference type="Proteomes" id="UP000656813"/>
    </source>
</evidence>
<name>A0A8J3EMY0_9BACL</name>
<dbReference type="RefSeq" id="WP_188498086.1">
    <property type="nucleotide sequence ID" value="NZ_BMFV01000024.1"/>
</dbReference>
<evidence type="ECO:0000313" key="3">
    <source>
        <dbReference type="EMBL" id="GGH84838.1"/>
    </source>
</evidence>
<dbReference type="Proteomes" id="UP000656813">
    <property type="component" value="Unassembled WGS sequence"/>
</dbReference>